<dbReference type="EMBL" id="JADIMU010000004">
    <property type="protein sequence ID" value="MBO8442236.1"/>
    <property type="molecule type" value="Genomic_DNA"/>
</dbReference>
<dbReference type="Proteomes" id="UP000823633">
    <property type="component" value="Unassembled WGS sequence"/>
</dbReference>
<protein>
    <submittedName>
        <fullName evidence="1">Uncharacterized protein</fullName>
    </submittedName>
</protein>
<dbReference type="AlphaFoldDB" id="A0A9D9E6R5"/>
<gene>
    <name evidence="1" type="ORF">IAC42_00535</name>
</gene>
<sequence length="360" mass="41181">MTRKTFLILAIMACILFPLSAFDYRLDLISLTPLYEEYDADNHRASLDFQYGAIYQGYPEGFYQNDNYFPFVDSDVLRIRPFVATYHMGETLSLLKNTFTFDHWLSPIAFDFAFQGSLTGVLEGEVADTIGYDGEYFFGMTMSIADVLSFRFGGSHYCSHYGDGSYKVIATGGGVPSNFDEWFKYLRMDSMIFGLSLQPVDFVRVYAEIDFATKNTSVLPYYFEPEWGPGNSIADDVPSSYGARIVNFGIEFEYPIFKSLGMTRIAYGCAAYEEGKIVYRHEDLAAAGRTKPFYDPNRPWEFEHTINISQEINDLVSFDITWHYGRFMLNSYFDTKSQYVTIGARLDFDGTVTLYDSARD</sequence>
<name>A0A9D9E6R5_9SPIR</name>
<evidence type="ECO:0000313" key="1">
    <source>
        <dbReference type="EMBL" id="MBO8442236.1"/>
    </source>
</evidence>
<comment type="caution">
    <text evidence="1">The sequence shown here is derived from an EMBL/GenBank/DDBJ whole genome shotgun (WGS) entry which is preliminary data.</text>
</comment>
<evidence type="ECO:0000313" key="2">
    <source>
        <dbReference type="Proteomes" id="UP000823633"/>
    </source>
</evidence>
<organism evidence="1 2">
    <name type="scientific">Candidatus Aphodenecus pullistercoris</name>
    <dbReference type="NCBI Taxonomy" id="2840669"/>
    <lineage>
        <taxon>Bacteria</taxon>
        <taxon>Pseudomonadati</taxon>
        <taxon>Spirochaetota</taxon>
        <taxon>Spirochaetia</taxon>
        <taxon>Spirochaetales</taxon>
        <taxon>Candidatus Aphodenecus</taxon>
    </lineage>
</organism>
<accession>A0A9D9E6R5</accession>
<reference evidence="1" key="1">
    <citation type="submission" date="2020-10" db="EMBL/GenBank/DDBJ databases">
        <authorList>
            <person name="Gilroy R."/>
        </authorList>
    </citation>
    <scope>NUCLEOTIDE SEQUENCE</scope>
    <source>
        <strain evidence="1">11167</strain>
    </source>
</reference>
<reference evidence="1" key="2">
    <citation type="journal article" date="2021" name="PeerJ">
        <title>Extensive microbial diversity within the chicken gut microbiome revealed by metagenomics and culture.</title>
        <authorList>
            <person name="Gilroy R."/>
            <person name="Ravi A."/>
            <person name="Getino M."/>
            <person name="Pursley I."/>
            <person name="Horton D.L."/>
            <person name="Alikhan N.F."/>
            <person name="Baker D."/>
            <person name="Gharbi K."/>
            <person name="Hall N."/>
            <person name="Watson M."/>
            <person name="Adriaenssens E.M."/>
            <person name="Foster-Nyarko E."/>
            <person name="Jarju S."/>
            <person name="Secka A."/>
            <person name="Antonio M."/>
            <person name="Oren A."/>
            <person name="Chaudhuri R.R."/>
            <person name="La Ragione R."/>
            <person name="Hildebrand F."/>
            <person name="Pallen M.J."/>
        </authorList>
    </citation>
    <scope>NUCLEOTIDE SEQUENCE</scope>
    <source>
        <strain evidence="1">11167</strain>
    </source>
</reference>
<proteinExistence type="predicted"/>